<dbReference type="OrthoDB" id="199285at2"/>
<evidence type="ECO:0000313" key="2">
    <source>
        <dbReference type="EMBL" id="TXF09157.1"/>
    </source>
</evidence>
<dbReference type="Proteomes" id="UP000321201">
    <property type="component" value="Unassembled WGS sequence"/>
</dbReference>
<dbReference type="Gene3D" id="3.40.50.1010">
    <property type="entry name" value="5'-nuclease"/>
    <property type="match status" value="1"/>
</dbReference>
<keyword evidence="3" id="KW-1185">Reference proteome</keyword>
<dbReference type="SUPFAM" id="SSF88723">
    <property type="entry name" value="PIN domain-like"/>
    <property type="match status" value="1"/>
</dbReference>
<gene>
    <name evidence="2" type="ORF">FR698_16740</name>
</gene>
<reference evidence="2 3" key="1">
    <citation type="submission" date="2019-08" db="EMBL/GenBank/DDBJ databases">
        <title>Pelomicrobium methylotrophicum gen. nov., sp. nov. a moderately thermophilic, facultatively anaerobic, lithoautotrophic and methylotrophic bacterium isolated from a terrestrial mud volcano.</title>
        <authorList>
            <person name="Slobodkina G.B."/>
            <person name="Merkel A.Y."/>
            <person name="Slobodkin A.I."/>
        </authorList>
    </citation>
    <scope>NUCLEOTIDE SEQUENCE [LARGE SCALE GENOMIC DNA]</scope>
    <source>
        <strain evidence="2 3">SM250</strain>
    </source>
</reference>
<comment type="caution">
    <text evidence="2">The sequence shown here is derived from an EMBL/GenBank/DDBJ whole genome shotgun (WGS) entry which is preliminary data.</text>
</comment>
<dbReference type="EMBL" id="VPFL01000058">
    <property type="protein sequence ID" value="TXF09157.1"/>
    <property type="molecule type" value="Genomic_DNA"/>
</dbReference>
<evidence type="ECO:0000259" key="1">
    <source>
        <dbReference type="Pfam" id="PF01850"/>
    </source>
</evidence>
<dbReference type="Pfam" id="PF01850">
    <property type="entry name" value="PIN"/>
    <property type="match status" value="1"/>
</dbReference>
<protein>
    <submittedName>
        <fullName evidence="2">Type II toxin-antitoxin system VapC family toxin</fullName>
    </submittedName>
</protein>
<dbReference type="InterPro" id="IPR029060">
    <property type="entry name" value="PIN-like_dom_sf"/>
</dbReference>
<sequence>MNLVDPSGWLEYFADGANADFFAPAIEDVARLIVPTIGLLEVFKRVLQQRGENDALQAVALMQQGKLVELDAALALSAAKLGHELKLPLADSVILATARKHNAIVWTQNSDFEGLEGVRYVPRP</sequence>
<accession>A0A5C7ESA8</accession>
<organism evidence="2 3">
    <name type="scientific">Pelomicrobium methylotrophicum</name>
    <dbReference type="NCBI Taxonomy" id="2602750"/>
    <lineage>
        <taxon>Bacteria</taxon>
        <taxon>Pseudomonadati</taxon>
        <taxon>Pseudomonadota</taxon>
        <taxon>Hydrogenophilia</taxon>
        <taxon>Hydrogenophilia incertae sedis</taxon>
        <taxon>Pelomicrobium</taxon>
    </lineage>
</organism>
<dbReference type="RefSeq" id="WP_147801320.1">
    <property type="nucleotide sequence ID" value="NZ_VPFL01000058.1"/>
</dbReference>
<feature type="domain" description="PIN" evidence="1">
    <location>
        <begin position="3"/>
        <end position="114"/>
    </location>
</feature>
<evidence type="ECO:0000313" key="3">
    <source>
        <dbReference type="Proteomes" id="UP000321201"/>
    </source>
</evidence>
<dbReference type="InterPro" id="IPR002716">
    <property type="entry name" value="PIN_dom"/>
</dbReference>
<dbReference type="CDD" id="cd18686">
    <property type="entry name" value="PIN_VapC-like"/>
    <property type="match status" value="1"/>
</dbReference>
<dbReference type="AlphaFoldDB" id="A0A5C7ESA8"/>
<name>A0A5C7ESA8_9PROT</name>
<dbReference type="InParanoid" id="A0A5C7ESA8"/>
<proteinExistence type="predicted"/>